<sequence>MTFGTNDFVVPLFVLGHTLEQVQLSISNISNAMVANTEELYEQGARTLMVFNIPPLGCYPAFLASSRIRNMSTVDTYGCLATLNAAIEATNTLIRTGLQELQVKHPDATIIYADLYKVLQNLIRNGTSYGFKEAFKACCGAGGGAYNTIVQCGASAIVNGELVQGKSCSEPRTYIHWDGIHTTEAAASFVAKTFLQGKHLEPSYKLAKLCSLSYEQFH</sequence>
<dbReference type="InterPro" id="IPR036514">
    <property type="entry name" value="SGNH_hydro_sf"/>
</dbReference>
<dbReference type="EMBL" id="CM026427">
    <property type="protein sequence ID" value="KAG0570243.1"/>
    <property type="molecule type" value="Genomic_DNA"/>
</dbReference>
<protein>
    <recommendedName>
        <fullName evidence="4">GDSL esterase/lipase</fullName>
    </recommendedName>
</protein>
<dbReference type="InterPro" id="IPR001087">
    <property type="entry name" value="GDSL"/>
</dbReference>
<organism evidence="2 3">
    <name type="scientific">Ceratodon purpureus</name>
    <name type="common">Fire moss</name>
    <name type="synonym">Dicranum purpureum</name>
    <dbReference type="NCBI Taxonomy" id="3225"/>
    <lineage>
        <taxon>Eukaryota</taxon>
        <taxon>Viridiplantae</taxon>
        <taxon>Streptophyta</taxon>
        <taxon>Embryophyta</taxon>
        <taxon>Bryophyta</taxon>
        <taxon>Bryophytina</taxon>
        <taxon>Bryopsida</taxon>
        <taxon>Dicranidae</taxon>
        <taxon>Pseudoditrichales</taxon>
        <taxon>Ditrichaceae</taxon>
        <taxon>Ceratodon</taxon>
    </lineage>
</organism>
<reference evidence="2 3" key="1">
    <citation type="submission" date="2020-06" db="EMBL/GenBank/DDBJ databases">
        <title>WGS assembly of Ceratodon purpureus strain R40.</title>
        <authorList>
            <person name="Carey S.B."/>
            <person name="Jenkins J."/>
            <person name="Shu S."/>
            <person name="Lovell J.T."/>
            <person name="Sreedasyam A."/>
            <person name="Maumus F."/>
            <person name="Tiley G.P."/>
            <person name="Fernandez-Pozo N."/>
            <person name="Barry K."/>
            <person name="Chen C."/>
            <person name="Wang M."/>
            <person name="Lipzen A."/>
            <person name="Daum C."/>
            <person name="Saski C.A."/>
            <person name="Payton A.C."/>
            <person name="Mcbreen J.C."/>
            <person name="Conrad R.E."/>
            <person name="Kollar L.M."/>
            <person name="Olsson S."/>
            <person name="Huttunen S."/>
            <person name="Landis J.B."/>
            <person name="Wickett N.J."/>
            <person name="Johnson M.G."/>
            <person name="Rensing S.A."/>
            <person name="Grimwood J."/>
            <person name="Schmutz J."/>
            <person name="Mcdaniel S.F."/>
        </authorList>
    </citation>
    <scope>NUCLEOTIDE SEQUENCE [LARGE SCALE GENOMIC DNA]</scope>
    <source>
        <strain evidence="2 3">R40</strain>
    </source>
</reference>
<comment type="similarity">
    <text evidence="1">Belongs to the 'GDSL' lipolytic enzyme family.</text>
</comment>
<name>A0A8T0HF41_CERPU</name>
<evidence type="ECO:0008006" key="4">
    <source>
        <dbReference type="Google" id="ProtNLM"/>
    </source>
</evidence>
<gene>
    <name evidence="2" type="ORF">KC19_6G147200</name>
</gene>
<dbReference type="SUPFAM" id="SSF52266">
    <property type="entry name" value="SGNH hydrolase"/>
    <property type="match status" value="1"/>
</dbReference>
<keyword evidence="3" id="KW-1185">Reference proteome</keyword>
<dbReference type="PANTHER" id="PTHR22835:SF659">
    <property type="entry name" value="GDSL LIPASE_ACYLHYDROLASE, PUTATIVE (AFU_ORTHOLOGUE AFUA_2G00510)-RELATED"/>
    <property type="match status" value="1"/>
</dbReference>
<dbReference type="PANTHER" id="PTHR22835">
    <property type="entry name" value="ZINC FINGER FYVE DOMAIN CONTAINING PROTEIN"/>
    <property type="match status" value="1"/>
</dbReference>
<accession>A0A8T0HF41</accession>
<dbReference type="AlphaFoldDB" id="A0A8T0HF41"/>
<dbReference type="Gene3D" id="3.40.50.1110">
    <property type="entry name" value="SGNH hydrolase"/>
    <property type="match status" value="1"/>
</dbReference>
<dbReference type="GO" id="GO:0016788">
    <property type="term" value="F:hydrolase activity, acting on ester bonds"/>
    <property type="evidence" value="ECO:0007669"/>
    <property type="project" value="InterPro"/>
</dbReference>
<evidence type="ECO:0000313" key="3">
    <source>
        <dbReference type="Proteomes" id="UP000822688"/>
    </source>
</evidence>
<evidence type="ECO:0000256" key="1">
    <source>
        <dbReference type="ARBA" id="ARBA00008668"/>
    </source>
</evidence>
<comment type="caution">
    <text evidence="2">The sequence shown here is derived from an EMBL/GenBank/DDBJ whole genome shotgun (WGS) entry which is preliminary data.</text>
</comment>
<proteinExistence type="inferred from homology"/>
<dbReference type="Proteomes" id="UP000822688">
    <property type="component" value="Chromosome 6"/>
</dbReference>
<dbReference type="Pfam" id="PF00657">
    <property type="entry name" value="Lipase_GDSL"/>
    <property type="match status" value="1"/>
</dbReference>
<evidence type="ECO:0000313" key="2">
    <source>
        <dbReference type="EMBL" id="KAG0570243.1"/>
    </source>
</evidence>